<feature type="compositionally biased region" description="Acidic residues" evidence="6">
    <location>
        <begin position="142"/>
        <end position="153"/>
    </location>
</feature>
<dbReference type="InterPro" id="IPR011992">
    <property type="entry name" value="EF-hand-dom_pair"/>
</dbReference>
<evidence type="ECO:0000256" key="5">
    <source>
        <dbReference type="SAM" id="Coils"/>
    </source>
</evidence>
<feature type="coiled-coil region" evidence="5">
    <location>
        <begin position="447"/>
        <end position="577"/>
    </location>
</feature>
<dbReference type="OMA" id="HELCHAN"/>
<dbReference type="GO" id="GO:0034454">
    <property type="term" value="P:microtubule anchoring at centrosome"/>
    <property type="evidence" value="ECO:0007669"/>
    <property type="project" value="TreeGrafter"/>
</dbReference>
<comment type="subcellular location">
    <subcellularLocation>
        <location evidence="1">Cytoplasm</location>
        <location evidence="1">Cytoskeleton</location>
        <location evidence="1">Microtubule organizing center</location>
        <location evidence="1">Centrosome</location>
    </subcellularLocation>
</comment>
<dbReference type="GO" id="GO:0090222">
    <property type="term" value="P:centrosome-templated microtubule nucleation"/>
    <property type="evidence" value="ECO:0007669"/>
    <property type="project" value="TreeGrafter"/>
</dbReference>
<dbReference type="GO" id="GO:0097431">
    <property type="term" value="C:mitotic spindle pole"/>
    <property type="evidence" value="ECO:0007669"/>
    <property type="project" value="TreeGrafter"/>
</dbReference>
<feature type="coiled-coil region" evidence="5">
    <location>
        <begin position="1979"/>
        <end position="2088"/>
    </location>
</feature>
<evidence type="ECO:0000256" key="2">
    <source>
        <dbReference type="ARBA" id="ARBA00022490"/>
    </source>
</evidence>
<reference evidence="8 9" key="1">
    <citation type="submission" date="2021-07" db="EMBL/GenBank/DDBJ databases">
        <authorList>
            <person name="Imarazene B."/>
            <person name="Zahm M."/>
            <person name="Klopp C."/>
            <person name="Cabau C."/>
            <person name="Beille S."/>
            <person name="Jouanno E."/>
            <person name="Castinel A."/>
            <person name="Lluch J."/>
            <person name="Gil L."/>
            <person name="Kuchtly C."/>
            <person name="Lopez Roques C."/>
            <person name="Donnadieu C."/>
            <person name="Parrinello H."/>
            <person name="Journot L."/>
            <person name="Du K."/>
            <person name="Schartl M."/>
            <person name="Retaux S."/>
            <person name="Guiguen Y."/>
        </authorList>
    </citation>
    <scope>NUCLEOTIDE SEQUENCE [LARGE SCALE GENOMIC DNA]</scope>
    <source>
        <strain evidence="8">Pach_M1</strain>
        <tissue evidence="8">Testis</tissue>
    </source>
</reference>
<feature type="coiled-coil region" evidence="5">
    <location>
        <begin position="617"/>
        <end position="749"/>
    </location>
</feature>
<feature type="coiled-coil region" evidence="5">
    <location>
        <begin position="773"/>
        <end position="838"/>
    </location>
</feature>
<accession>A0A8T2LVM4</accession>
<comment type="caution">
    <text evidence="8">The sequence shown here is derived from an EMBL/GenBank/DDBJ whole genome shotgun (WGS) entry which is preliminary data.</text>
</comment>
<proteinExistence type="predicted"/>
<feature type="region of interest" description="Disordered" evidence="6">
    <location>
        <begin position="1"/>
        <end position="22"/>
    </location>
</feature>
<evidence type="ECO:0000313" key="8">
    <source>
        <dbReference type="EMBL" id="KAG9275480.1"/>
    </source>
</evidence>
<dbReference type="EMBL" id="JAICCE010000007">
    <property type="protein sequence ID" value="KAG9275480.1"/>
    <property type="molecule type" value="Genomic_DNA"/>
</dbReference>
<dbReference type="KEGG" id="amex:103025475"/>
<dbReference type="CTD" id="51199"/>
<feature type="coiled-coil region" evidence="5">
    <location>
        <begin position="1050"/>
        <end position="1305"/>
    </location>
</feature>
<feature type="region of interest" description="Disordered" evidence="6">
    <location>
        <begin position="578"/>
        <end position="611"/>
    </location>
</feature>
<feature type="coiled-coil region" evidence="5">
    <location>
        <begin position="2424"/>
        <end position="2493"/>
    </location>
</feature>
<evidence type="ECO:0000256" key="6">
    <source>
        <dbReference type="SAM" id="MobiDB-lite"/>
    </source>
</evidence>
<feature type="coiled-coil region" evidence="5">
    <location>
        <begin position="863"/>
        <end position="1004"/>
    </location>
</feature>
<feature type="coiled-coil region" evidence="5">
    <location>
        <begin position="386"/>
        <end position="416"/>
    </location>
</feature>
<dbReference type="SUPFAM" id="SSF47473">
    <property type="entry name" value="EF-hand"/>
    <property type="match status" value="1"/>
</dbReference>
<evidence type="ECO:0000256" key="4">
    <source>
        <dbReference type="ARBA" id="ARBA00023212"/>
    </source>
</evidence>
<evidence type="ECO:0000256" key="3">
    <source>
        <dbReference type="ARBA" id="ARBA00022553"/>
    </source>
</evidence>
<evidence type="ECO:0000313" key="9">
    <source>
        <dbReference type="Proteomes" id="UP000752171"/>
    </source>
</evidence>
<evidence type="ECO:0000256" key="1">
    <source>
        <dbReference type="ARBA" id="ARBA00004300"/>
    </source>
</evidence>
<feature type="coiled-coil region" evidence="5">
    <location>
        <begin position="2268"/>
        <end position="2387"/>
    </location>
</feature>
<dbReference type="GO" id="GO:0097539">
    <property type="term" value="C:ciliary transition fiber"/>
    <property type="evidence" value="ECO:0007669"/>
    <property type="project" value="TreeGrafter"/>
</dbReference>
<feature type="region of interest" description="Disordered" evidence="6">
    <location>
        <begin position="100"/>
        <end position="119"/>
    </location>
</feature>
<keyword evidence="4" id="KW-0206">Cytoskeleton</keyword>
<dbReference type="GeneID" id="103025475"/>
<protein>
    <submittedName>
        <fullName evidence="8">Ninein isoform X1</fullName>
    </submittedName>
</protein>
<dbReference type="PANTHER" id="PTHR18905:SF11">
    <property type="entry name" value="NINEIN"/>
    <property type="match status" value="1"/>
</dbReference>
<dbReference type="GO" id="GO:0005509">
    <property type="term" value="F:calcium ion binding"/>
    <property type="evidence" value="ECO:0007669"/>
    <property type="project" value="InterPro"/>
</dbReference>
<dbReference type="GO" id="GO:0051642">
    <property type="term" value="P:centrosome localization"/>
    <property type="evidence" value="ECO:0007669"/>
    <property type="project" value="TreeGrafter"/>
</dbReference>
<organism evidence="8 9">
    <name type="scientific">Astyanax mexicanus</name>
    <name type="common">Blind cave fish</name>
    <name type="synonym">Astyanax fasciatus mexicanus</name>
    <dbReference type="NCBI Taxonomy" id="7994"/>
    <lineage>
        <taxon>Eukaryota</taxon>
        <taxon>Metazoa</taxon>
        <taxon>Chordata</taxon>
        <taxon>Craniata</taxon>
        <taxon>Vertebrata</taxon>
        <taxon>Euteleostomi</taxon>
        <taxon>Actinopterygii</taxon>
        <taxon>Neopterygii</taxon>
        <taxon>Teleostei</taxon>
        <taxon>Ostariophysi</taxon>
        <taxon>Characiformes</taxon>
        <taxon>Characoidei</taxon>
        <taxon>Acestrorhamphidae</taxon>
        <taxon>Acestrorhamphinae</taxon>
        <taxon>Astyanax</taxon>
    </lineage>
</organism>
<keyword evidence="2" id="KW-0963">Cytoplasm</keyword>
<dbReference type="InterPro" id="IPR002048">
    <property type="entry name" value="EF_hand_dom"/>
</dbReference>
<dbReference type="Proteomes" id="UP000752171">
    <property type="component" value="Unassembled WGS sequence"/>
</dbReference>
<feature type="region of interest" description="Disordered" evidence="6">
    <location>
        <begin position="1664"/>
        <end position="1688"/>
    </location>
</feature>
<dbReference type="Gene3D" id="1.10.238.10">
    <property type="entry name" value="EF-hand"/>
    <property type="match status" value="1"/>
</dbReference>
<dbReference type="PANTHER" id="PTHR18905">
    <property type="entry name" value="NINEIN"/>
    <property type="match status" value="1"/>
</dbReference>
<feature type="domain" description="EF-hand" evidence="7">
    <location>
        <begin position="25"/>
        <end position="60"/>
    </location>
</feature>
<keyword evidence="5" id="KW-0175">Coiled coil</keyword>
<gene>
    <name evidence="8" type="primary">NIN</name>
    <name evidence="8" type="ORF">AMEX_G10001</name>
</gene>
<dbReference type="GO" id="GO:0005814">
    <property type="term" value="C:centriole"/>
    <property type="evidence" value="ECO:0007669"/>
    <property type="project" value="TreeGrafter"/>
</dbReference>
<sequence length="2526" mass="290379">MKSHLGPDSSNSSLCGGLMDGEGDQYEERLREVFQSFDGNGAGSLNPEELAELCHALQLNDTAIHTLLHTLLDTQDQLTARVEFEQFKNALILVLSSTEETLTNEESPARPDSPEVQPRFVKGNKRYGRRSTPEFTHAISEPPEEELEEEATEISDGTISIKRERWNADLSSPEEYEAEGQLHLWNPDEPSTPRGSMAPLSDLEERLHSACQQLSLPLNGMATPQQLHTLCQHLGMEVGEDAFQSVDEECMMSVQEFVSCVLNRNKPPTPSASTPYRQLKRHHSMQPFDETGRRISSLLSGTIGLRLFSGLDDGTGHTAVDQLLDTWLEEGVENCTEILQALDFSLDGKVNLSELTAALENELLITKNSIHQAALVSFKAEIRHLLERVDLELREKEKIRSDLEKAEKLKSQLASDVDEHHSAIERINDLNLRKLEQEYKDRMATLRVELSKEVELVRLQANQQSEELEQEIRRIRDDESFLREHLTLTIKENGRLESELLDSTERLIEADAQLTKLQKNLDSVLKERFGDLDLSNAEFYQQEERLRQLRSSYEEQCRELQDRIDELQAQLEDCRAMGRTPQLSLMPSLSDELDSRSPGRESDQGLGSEDGQAININLETEMMLEQLKEEHNRELENIRAQLDTTMNECQHELEEQKTALENERSLLSTQHQQEIQALQEEAAEALEKARGLQEQLDQERLSMEFRQSEELADLRALHQQELDSLNQEAQDTKSRALQLEEQLRDLEECGVSEREELNRAHAEELRLLELQHKDALEARIQEERDRLLLEKENAEKRLAEEWDKEKQQLEEIHNEVLKVRLEEVQQMAEQERVELERRLWEDWEKEKLQIEESNKTALQAVLEEELVRLLKDQEDRERELAERWEEERTLLQQQVQQEVERVRADEEKAQGRRLEEQQREMALLQLQHEEMLQARLEEQREQLQTEREKQERRWQEVLEEEQSRMEEAHREAMQELSAKHCEERERLSCMLEKLRTDIGEERKELETHFSQRIKEVEARFSGDQEAVSERFQTDVRKLEQHYQSELSVLTQRHAAERAQWEEELEAAVQEAEQQRKLLREALQLERENMVQEFAKERETLENSHAAEMEALREKNLELQNQLENFISSAQMKEIELSRQLNELHNRLQENLETKDALLSHAECRAEELEQLLRQATEDFAQERAELQCNLLELEAQQTETHSLAEKQIQERSDLLAEREELKGKLEELEKVLRQAVEDFHYERLELQGTVAELEEKLKESVSLIMEKEEQRVALLTERDSLELKVQEMEAELAEATRAMAVDRQVFQELGIGMEFLASSAENFIAVRDACEDETADHQSEDFSVLGADSPSVQDEDLEGELTLQKENAGDFAGEDAQTVNAEMLKISGARVLSCDESDCRDSSEKVEKEEDGFYEPGGTYTLGRAESTDKLSVGNLDNDYHECVVSWDSIRSVDVSEEMVDLTIPNLAAEDGEGFEAGEPVEEFPSVEMEVARLCTLSEDDKVEIPSNLIDEVEEEKGVDKNSNAVICNRTVVPGAECGVRNRNVGDNSANDDNAENIPEVNSISIGEILPEEGLIETVEMACTSEKEEVDKMAEENPLDSDIAIAAASLDEDNVSPSSFVISSELSEDVLSERQNKDYLEPMLENAEVLRIVEECSEITGTLDLEKDSDDSTQLNTVEEDQGKENEAQESAEVISDSMAMDNEPNNVEVADQYDSTTAEDEASCHKEPIQDPKAIDQADIPNDLECPELTVALENESMVKETNQQETHEDQSICAREILELQEIAVQFKDQSSLLEVLQDQYSSAVEQNLSLQEQLSLLQQHTNELELLLDLNRGKLQESHELRVELIALAAQAKELEIKELELTDLQKSYEECVCENLQLVDRNRKLEKRVQNLESRMNIVQEFQEQQTCLLEEIARMREENAKLSMAVQELEKQDEMMLALQQDAESSDSSDDSFLDLGSQLEAKIAAVSELEDCCTEFEKQNSRLRHALANIQEKSLRIHDRMQEHRSEAGRLAEENLVLRQKISALKEEDLRENQHELLLQVEHFRKERSSAQKVVDGLKRQISELRRRGQQLEEENDALSQQNVKHALSVDTLQHTLEEMIRHSHGNGSSNEGRELENVEDFVAPVIRTEKLEEEKELLKAELNRCVEKMTRYRSLETQFAQLLNERQTSDKHNQALRTQLIKAQEKVQAVDSTVQGLTQQNARLKSDLRITQQERDALKQEVISLHKQLQNSNEKCRLVEMSISGISGGSQQGKRVWTELSGLMEAELTLLREENQRLQCEISDSRLELNSARDKARQLEVLVLSIKQQKQQNQASLAKAAEQERSAFKREIEALHTQLHNKICDSSEEQRVMESLQEENERLKNKQTILEAQLMEAQLIAMLPPSPLRLPGERRGQRLGDDMIPDVSVQEERELALLKMEERMKEVELTLRNVKLLLQEKVSQLKEQLNKNSKADVLIKDLYVENAQLLKALEMSEQRHKVAEKKNYLLEEKISSLNKIVRELSPSPLTPVPYHFTRS</sequence>
<feature type="region of interest" description="Disordered" evidence="6">
    <location>
        <begin position="125"/>
        <end position="158"/>
    </location>
</feature>
<feature type="coiled-coil region" evidence="5">
    <location>
        <begin position="1796"/>
        <end position="1937"/>
    </location>
</feature>
<feature type="compositionally biased region" description="Basic and acidic residues" evidence="6">
    <location>
        <begin position="593"/>
        <end position="603"/>
    </location>
</feature>
<evidence type="ECO:0000259" key="7">
    <source>
        <dbReference type="PROSITE" id="PS50222"/>
    </source>
</evidence>
<dbReference type="GO" id="GO:0000242">
    <property type="term" value="C:pericentriolar material"/>
    <property type="evidence" value="ECO:0007669"/>
    <property type="project" value="TreeGrafter"/>
</dbReference>
<feature type="coiled-coil region" evidence="5">
    <location>
        <begin position="2201"/>
        <end position="2242"/>
    </location>
</feature>
<name>A0A8T2LVM4_ASTMX</name>
<dbReference type="PROSITE" id="PS50222">
    <property type="entry name" value="EF_HAND_2"/>
    <property type="match status" value="1"/>
</dbReference>
<dbReference type="OrthoDB" id="5799458at2759"/>
<keyword evidence="3" id="KW-0597">Phosphoprotein</keyword>